<keyword evidence="3" id="KW-1015">Disulfide bond</keyword>
<protein>
    <recommendedName>
        <fullName evidence="5">Folate receptor-like domain-containing protein</fullName>
    </recommendedName>
</protein>
<sequence length="230" mass="25360">MFCKITVVTILLGLFANHGRSALMSPTCPRGDYQKESPSGQEHLAACKQYTCNSCCFENITTQLAIMPIQQVGKLNYNQCDKLTDACSTQHTYLQCLYQCSPNLYPWMIESTRKLIAIPLCASFCDQWFMTCSADMTCAPGEGNWKTGLNKGFDASGNPVNPCKPGVMCRNYTETYGSGEGLCNNIWGTLFKYSTDTKNCIDPSNPTHNSEVVKSINSSYTTSICSKTEG</sequence>
<evidence type="ECO:0000259" key="5">
    <source>
        <dbReference type="Pfam" id="PF03024"/>
    </source>
</evidence>
<dbReference type="GO" id="GO:0009897">
    <property type="term" value="C:external side of plasma membrane"/>
    <property type="evidence" value="ECO:0000318"/>
    <property type="project" value="GO_Central"/>
</dbReference>
<dbReference type="HOGENOM" id="CLU_070826_1_1_1"/>
<dbReference type="PANTHER" id="PTHR10517:SF19">
    <property type="entry name" value="RETBINDIN"/>
    <property type="match status" value="1"/>
</dbReference>
<dbReference type="STRING" id="7719.ENSCINP00000023027"/>
<evidence type="ECO:0000313" key="7">
    <source>
        <dbReference type="Proteomes" id="UP000008144"/>
    </source>
</evidence>
<dbReference type="InterPro" id="IPR018143">
    <property type="entry name" value="Folate_rcpt-like"/>
</dbReference>
<dbReference type="EMBL" id="EAAA01002065">
    <property type="status" value="NOT_ANNOTATED_CDS"/>
    <property type="molecule type" value="Genomic_DNA"/>
</dbReference>
<dbReference type="GO" id="GO:0038023">
    <property type="term" value="F:signaling receptor activity"/>
    <property type="evidence" value="ECO:0000318"/>
    <property type="project" value="GO_Central"/>
</dbReference>
<evidence type="ECO:0000256" key="3">
    <source>
        <dbReference type="ARBA" id="ARBA00023157"/>
    </source>
</evidence>
<reference evidence="6" key="3">
    <citation type="submission" date="2025-08" db="UniProtKB">
        <authorList>
            <consortium name="Ensembl"/>
        </authorList>
    </citation>
    <scope>IDENTIFICATION</scope>
</reference>
<dbReference type="Ensembl" id="ENSCINT00000023273.2">
    <property type="protein sequence ID" value="ENSCINP00000023027.2"/>
    <property type="gene ID" value="ENSCING00000012300.2"/>
</dbReference>
<feature type="signal peptide" evidence="4">
    <location>
        <begin position="1"/>
        <end position="21"/>
    </location>
</feature>
<reference evidence="6" key="2">
    <citation type="journal article" date="2008" name="Genome Biol.">
        <title>Improved genome assembly and evidence-based global gene model set for the chordate Ciona intestinalis: new insight into intron and operon populations.</title>
        <authorList>
            <person name="Satou Y."/>
            <person name="Mineta K."/>
            <person name="Ogasawara M."/>
            <person name="Sasakura Y."/>
            <person name="Shoguchi E."/>
            <person name="Ueno K."/>
            <person name="Yamada L."/>
            <person name="Matsumoto J."/>
            <person name="Wasserscheid J."/>
            <person name="Dewar K."/>
            <person name="Wiley G.B."/>
            <person name="Macmil S.L."/>
            <person name="Roe B.A."/>
            <person name="Zeller R.W."/>
            <person name="Hastings K.E."/>
            <person name="Lemaire P."/>
            <person name="Lindquist E."/>
            <person name="Endo T."/>
            <person name="Hotta K."/>
            <person name="Inaba K."/>
        </authorList>
    </citation>
    <scope>NUCLEOTIDE SEQUENCE [LARGE SCALE GENOMIC DNA]</scope>
    <source>
        <strain evidence="6">wild type</strain>
    </source>
</reference>
<keyword evidence="2 4" id="KW-0732">Signal</keyword>
<reference evidence="7" key="1">
    <citation type="journal article" date="2002" name="Science">
        <title>The draft genome of Ciona intestinalis: insights into chordate and vertebrate origins.</title>
        <authorList>
            <person name="Dehal P."/>
            <person name="Satou Y."/>
            <person name="Campbell R.K."/>
            <person name="Chapman J."/>
            <person name="Degnan B."/>
            <person name="De Tomaso A."/>
            <person name="Davidson B."/>
            <person name="Di Gregorio A."/>
            <person name="Gelpke M."/>
            <person name="Goodstein D.M."/>
            <person name="Harafuji N."/>
            <person name="Hastings K.E."/>
            <person name="Ho I."/>
            <person name="Hotta K."/>
            <person name="Huang W."/>
            <person name="Kawashima T."/>
            <person name="Lemaire P."/>
            <person name="Martinez D."/>
            <person name="Meinertzhagen I.A."/>
            <person name="Necula S."/>
            <person name="Nonaka M."/>
            <person name="Putnam N."/>
            <person name="Rash S."/>
            <person name="Saiga H."/>
            <person name="Satake M."/>
            <person name="Terry A."/>
            <person name="Yamada L."/>
            <person name="Wang H.G."/>
            <person name="Awazu S."/>
            <person name="Azumi K."/>
            <person name="Boore J."/>
            <person name="Branno M."/>
            <person name="Chin-Bow S."/>
            <person name="DeSantis R."/>
            <person name="Doyle S."/>
            <person name="Francino P."/>
            <person name="Keys D.N."/>
            <person name="Haga S."/>
            <person name="Hayashi H."/>
            <person name="Hino K."/>
            <person name="Imai K.S."/>
            <person name="Inaba K."/>
            <person name="Kano S."/>
            <person name="Kobayashi K."/>
            <person name="Kobayashi M."/>
            <person name="Lee B.I."/>
            <person name="Makabe K.W."/>
            <person name="Manohar C."/>
            <person name="Matassi G."/>
            <person name="Medina M."/>
            <person name="Mochizuki Y."/>
            <person name="Mount S."/>
            <person name="Morishita T."/>
            <person name="Miura S."/>
            <person name="Nakayama A."/>
            <person name="Nishizaka S."/>
            <person name="Nomoto H."/>
            <person name="Ohta F."/>
            <person name="Oishi K."/>
            <person name="Rigoutsos I."/>
            <person name="Sano M."/>
            <person name="Sasaki A."/>
            <person name="Sasakura Y."/>
            <person name="Shoguchi E."/>
            <person name="Shin-i T."/>
            <person name="Spagnuolo A."/>
            <person name="Stainier D."/>
            <person name="Suzuki M.M."/>
            <person name="Tassy O."/>
            <person name="Takatori N."/>
            <person name="Tokuoka M."/>
            <person name="Yagi K."/>
            <person name="Yoshizaki F."/>
            <person name="Wada S."/>
            <person name="Zhang C."/>
            <person name="Hyatt P.D."/>
            <person name="Larimer F."/>
            <person name="Detter C."/>
            <person name="Doggett N."/>
            <person name="Glavina T."/>
            <person name="Hawkins T."/>
            <person name="Richardson P."/>
            <person name="Lucas S."/>
            <person name="Kohara Y."/>
            <person name="Levine M."/>
            <person name="Satoh N."/>
            <person name="Rokhsar D.S."/>
        </authorList>
    </citation>
    <scope>NUCLEOTIDE SEQUENCE [LARGE SCALE GENOMIC DNA]</scope>
</reference>
<dbReference type="PANTHER" id="PTHR10517">
    <property type="entry name" value="FOLATE RECEPTOR"/>
    <property type="match status" value="1"/>
</dbReference>
<evidence type="ECO:0000256" key="4">
    <source>
        <dbReference type="SAM" id="SignalP"/>
    </source>
</evidence>
<feature type="domain" description="Folate receptor-like" evidence="5">
    <location>
        <begin position="27"/>
        <end position="201"/>
    </location>
</feature>
<dbReference type="Proteomes" id="UP000008144">
    <property type="component" value="Chromosome 5"/>
</dbReference>
<dbReference type="InParanoid" id="F7AWH6"/>
<dbReference type="GO" id="GO:1902444">
    <property type="term" value="F:riboflavin binding"/>
    <property type="evidence" value="ECO:0000318"/>
    <property type="project" value="GO_Central"/>
</dbReference>
<proteinExistence type="inferred from homology"/>
<feature type="chain" id="PRO_5003348138" description="Folate receptor-like domain-containing protein" evidence="4">
    <location>
        <begin position="22"/>
        <end position="230"/>
    </location>
</feature>
<evidence type="ECO:0000256" key="2">
    <source>
        <dbReference type="ARBA" id="ARBA00022729"/>
    </source>
</evidence>
<name>F7AWH6_CIOIN</name>
<evidence type="ECO:0000256" key="1">
    <source>
        <dbReference type="ARBA" id="ARBA00007932"/>
    </source>
</evidence>
<dbReference type="InterPro" id="IPR004269">
    <property type="entry name" value="Folate_rcpt"/>
</dbReference>
<dbReference type="GeneTree" id="ENSGT00950000183144"/>
<organism evidence="6 7">
    <name type="scientific">Ciona intestinalis</name>
    <name type="common">Transparent sea squirt</name>
    <name type="synonym">Ascidia intestinalis</name>
    <dbReference type="NCBI Taxonomy" id="7719"/>
    <lineage>
        <taxon>Eukaryota</taxon>
        <taxon>Metazoa</taxon>
        <taxon>Chordata</taxon>
        <taxon>Tunicata</taxon>
        <taxon>Ascidiacea</taxon>
        <taxon>Phlebobranchia</taxon>
        <taxon>Cionidae</taxon>
        <taxon>Ciona</taxon>
    </lineage>
</organism>
<evidence type="ECO:0000313" key="6">
    <source>
        <dbReference type="Ensembl" id="ENSCINP00000023027.2"/>
    </source>
</evidence>
<dbReference type="OMA" id="CCYADFT"/>
<dbReference type="Pfam" id="PF03024">
    <property type="entry name" value="Folate_rec"/>
    <property type="match status" value="1"/>
</dbReference>
<dbReference type="GO" id="GO:0032217">
    <property type="term" value="F:riboflavin transmembrane transporter activity"/>
    <property type="evidence" value="ECO:0000318"/>
    <property type="project" value="GO_Central"/>
</dbReference>
<reference evidence="6" key="4">
    <citation type="submission" date="2025-09" db="UniProtKB">
        <authorList>
            <consortium name="Ensembl"/>
        </authorList>
    </citation>
    <scope>IDENTIFICATION</scope>
</reference>
<keyword evidence="7" id="KW-1185">Reference proteome</keyword>
<comment type="similarity">
    <text evidence="1">Belongs to the folate receptor family.</text>
</comment>
<dbReference type="AlphaFoldDB" id="F7AWH6"/>
<accession>F7AWH6</accession>